<keyword evidence="3" id="KW-1185">Reference proteome</keyword>
<sequence length="147" mass="14985">MRVSGDTNQLVWTCNTAPAQQFTVLIANHDQNFVQAIIAQQNNFDCSKLITTDMFSAPVGSGYTVQLADILNSTHIYAESKPFDVKPLASGLPATTVSPQTATSSGGSTAGATGSNSAAGATNTNAAVKTVVGYSAAAFGALLGLVL</sequence>
<name>A0A8H5CZE2_9AGAR</name>
<protein>
    <submittedName>
        <fullName evidence="2">Uncharacterized protein</fullName>
    </submittedName>
</protein>
<feature type="compositionally biased region" description="Low complexity" evidence="1">
    <location>
        <begin position="101"/>
        <end position="118"/>
    </location>
</feature>
<reference evidence="2 3" key="1">
    <citation type="journal article" date="2020" name="ISME J.">
        <title>Uncovering the hidden diversity of litter-decomposition mechanisms in mushroom-forming fungi.</title>
        <authorList>
            <person name="Floudas D."/>
            <person name="Bentzer J."/>
            <person name="Ahren D."/>
            <person name="Johansson T."/>
            <person name="Persson P."/>
            <person name="Tunlid A."/>
        </authorList>
    </citation>
    <scope>NUCLEOTIDE SEQUENCE [LARGE SCALE GENOMIC DNA]</scope>
    <source>
        <strain evidence="2 3">CBS 291.85</strain>
    </source>
</reference>
<comment type="caution">
    <text evidence="2">The sequence shown here is derived from an EMBL/GenBank/DDBJ whole genome shotgun (WGS) entry which is preliminary data.</text>
</comment>
<dbReference type="EMBL" id="JAACJM010000073">
    <property type="protein sequence ID" value="KAF5350792.1"/>
    <property type="molecule type" value="Genomic_DNA"/>
</dbReference>
<feature type="region of interest" description="Disordered" evidence="1">
    <location>
        <begin position="96"/>
        <end position="118"/>
    </location>
</feature>
<gene>
    <name evidence="2" type="ORF">D9758_010352</name>
</gene>
<evidence type="ECO:0000313" key="3">
    <source>
        <dbReference type="Proteomes" id="UP000559256"/>
    </source>
</evidence>
<proteinExistence type="predicted"/>
<accession>A0A8H5CZE2</accession>
<dbReference type="OrthoDB" id="2576580at2759"/>
<evidence type="ECO:0000256" key="1">
    <source>
        <dbReference type="SAM" id="MobiDB-lite"/>
    </source>
</evidence>
<organism evidence="2 3">
    <name type="scientific">Tetrapyrgos nigripes</name>
    <dbReference type="NCBI Taxonomy" id="182062"/>
    <lineage>
        <taxon>Eukaryota</taxon>
        <taxon>Fungi</taxon>
        <taxon>Dikarya</taxon>
        <taxon>Basidiomycota</taxon>
        <taxon>Agaricomycotina</taxon>
        <taxon>Agaricomycetes</taxon>
        <taxon>Agaricomycetidae</taxon>
        <taxon>Agaricales</taxon>
        <taxon>Marasmiineae</taxon>
        <taxon>Marasmiaceae</taxon>
        <taxon>Tetrapyrgos</taxon>
    </lineage>
</organism>
<dbReference type="AlphaFoldDB" id="A0A8H5CZE2"/>
<evidence type="ECO:0000313" key="2">
    <source>
        <dbReference type="EMBL" id="KAF5350792.1"/>
    </source>
</evidence>
<dbReference type="Proteomes" id="UP000559256">
    <property type="component" value="Unassembled WGS sequence"/>
</dbReference>